<proteinExistence type="predicted"/>
<evidence type="ECO:0000313" key="1">
    <source>
        <dbReference type="EMBL" id="PNL60053.1"/>
    </source>
</evidence>
<evidence type="ECO:0000313" key="2">
    <source>
        <dbReference type="Proteomes" id="UP000192511"/>
    </source>
</evidence>
<accession>A0AAX0WMI7</accession>
<comment type="caution">
    <text evidence="1">The sequence shown here is derived from an EMBL/GenBank/DDBJ whole genome shotgun (WGS) entry which is preliminary data.</text>
</comment>
<organism evidence="1 2">
    <name type="scientific">Legionella anisa</name>
    <dbReference type="NCBI Taxonomy" id="28082"/>
    <lineage>
        <taxon>Bacteria</taxon>
        <taxon>Pseudomonadati</taxon>
        <taxon>Pseudomonadota</taxon>
        <taxon>Gammaproteobacteria</taxon>
        <taxon>Legionellales</taxon>
        <taxon>Legionellaceae</taxon>
        <taxon>Legionella</taxon>
    </lineage>
</organism>
<dbReference type="Proteomes" id="UP000192511">
    <property type="component" value="Unassembled WGS sequence"/>
</dbReference>
<name>A0AAX0WMI7_9GAMM</name>
<dbReference type="AlphaFoldDB" id="A0AAX0WMI7"/>
<dbReference type="EMBL" id="NBTX02000004">
    <property type="protein sequence ID" value="PNL60053.1"/>
    <property type="molecule type" value="Genomic_DNA"/>
</dbReference>
<keyword evidence="2" id="KW-1185">Reference proteome</keyword>
<sequence length="73" mass="8058">MWALEMISKLPQLIGLLITGTPPFEVSLQGIQKGFKVLDPEIMACFGKKEISIEEAKLLAKVSGYDGSEEKNF</sequence>
<protein>
    <submittedName>
        <fullName evidence="1">Uncharacterized protein</fullName>
    </submittedName>
</protein>
<gene>
    <name evidence="1" type="ORF">A6J39_001825</name>
</gene>
<reference evidence="1" key="1">
    <citation type="submission" date="2017-12" db="EMBL/GenBank/DDBJ databases">
        <title>FDA dAtabase for Regulatory Grade micrObial Sequences (FDA-ARGOS): Supporting development and validation of Infectious Disease Dx tests.</title>
        <authorList>
            <person name="Kerrigan L."/>
            <person name="Tallon L.J."/>
            <person name="Sadzewicz L."/>
            <person name="Sengamalay N."/>
            <person name="Ott S."/>
            <person name="Godinez A."/>
            <person name="Nagaraj S."/>
            <person name="Vavikolanu K."/>
            <person name="Vyas G."/>
            <person name="Nadendla S."/>
            <person name="Aluvathingal J."/>
            <person name="Sichtig H."/>
        </authorList>
    </citation>
    <scope>NUCLEOTIDE SEQUENCE [LARGE SCALE GENOMIC DNA]</scope>
    <source>
        <strain evidence="1">FDAARGOS_200</strain>
    </source>
</reference>